<name>A0A0D0C8C4_9AGAR</name>
<dbReference type="EMBL" id="KN834783">
    <property type="protein sequence ID" value="KIK58754.1"/>
    <property type="molecule type" value="Genomic_DNA"/>
</dbReference>
<dbReference type="HOGENOM" id="CLU_2015533_0_0_1"/>
<sequence length="123" mass="14793">MIAYSLFFSSFFFLFRSYLACSTICIPSQILSCIFRMLCYISIHIHIQLQLYILMAISPRRDLTLAYRLTVPRFRHRSWRRRPCFLHSVLWFLFPPFSLSLDDDDDSFTDCIYKTVCSIYPYK</sequence>
<protein>
    <submittedName>
        <fullName evidence="1">Uncharacterized protein</fullName>
    </submittedName>
</protein>
<proteinExistence type="predicted"/>
<evidence type="ECO:0000313" key="1">
    <source>
        <dbReference type="EMBL" id="KIK58754.1"/>
    </source>
</evidence>
<accession>A0A0D0C8C4</accession>
<keyword evidence="2" id="KW-1185">Reference proteome</keyword>
<reference evidence="1 2" key="1">
    <citation type="submission" date="2014-04" db="EMBL/GenBank/DDBJ databases">
        <title>Evolutionary Origins and Diversification of the Mycorrhizal Mutualists.</title>
        <authorList>
            <consortium name="DOE Joint Genome Institute"/>
            <consortium name="Mycorrhizal Genomics Consortium"/>
            <person name="Kohler A."/>
            <person name="Kuo A."/>
            <person name="Nagy L.G."/>
            <person name="Floudas D."/>
            <person name="Copeland A."/>
            <person name="Barry K.W."/>
            <person name="Cichocki N."/>
            <person name="Veneault-Fourrey C."/>
            <person name="LaButti K."/>
            <person name="Lindquist E.A."/>
            <person name="Lipzen A."/>
            <person name="Lundell T."/>
            <person name="Morin E."/>
            <person name="Murat C."/>
            <person name="Riley R."/>
            <person name="Ohm R."/>
            <person name="Sun H."/>
            <person name="Tunlid A."/>
            <person name="Henrissat B."/>
            <person name="Grigoriev I.V."/>
            <person name="Hibbett D.S."/>
            <person name="Martin F."/>
        </authorList>
    </citation>
    <scope>NUCLEOTIDE SEQUENCE [LARGE SCALE GENOMIC DNA]</scope>
    <source>
        <strain evidence="1 2">FD-317 M1</strain>
    </source>
</reference>
<evidence type="ECO:0000313" key="2">
    <source>
        <dbReference type="Proteomes" id="UP000053593"/>
    </source>
</evidence>
<dbReference type="AlphaFoldDB" id="A0A0D0C8C4"/>
<organism evidence="1 2">
    <name type="scientific">Collybiopsis luxurians FD-317 M1</name>
    <dbReference type="NCBI Taxonomy" id="944289"/>
    <lineage>
        <taxon>Eukaryota</taxon>
        <taxon>Fungi</taxon>
        <taxon>Dikarya</taxon>
        <taxon>Basidiomycota</taxon>
        <taxon>Agaricomycotina</taxon>
        <taxon>Agaricomycetes</taxon>
        <taxon>Agaricomycetidae</taxon>
        <taxon>Agaricales</taxon>
        <taxon>Marasmiineae</taxon>
        <taxon>Omphalotaceae</taxon>
        <taxon>Collybiopsis</taxon>
        <taxon>Collybiopsis luxurians</taxon>
    </lineage>
</organism>
<dbReference type="Proteomes" id="UP000053593">
    <property type="component" value="Unassembled WGS sequence"/>
</dbReference>
<gene>
    <name evidence="1" type="ORF">GYMLUDRAFT_689776</name>
</gene>